<evidence type="ECO:0000256" key="4">
    <source>
        <dbReference type="ARBA" id="ARBA00023136"/>
    </source>
</evidence>
<keyword evidence="4 7" id="KW-0472">Membrane</keyword>
<feature type="transmembrane region" description="Helical" evidence="7">
    <location>
        <begin position="235"/>
        <end position="254"/>
    </location>
</feature>
<evidence type="ECO:0000313" key="8">
    <source>
        <dbReference type="EMBL" id="GAX11350.1"/>
    </source>
</evidence>
<keyword evidence="5" id="KW-0175">Coiled coil</keyword>
<dbReference type="InParanoid" id="A0A1Z5JBH5"/>
<keyword evidence="2 7" id="KW-0812">Transmembrane</keyword>
<dbReference type="SMART" id="SM01417">
    <property type="entry name" value="Solute_trans_a"/>
    <property type="match status" value="1"/>
</dbReference>
<evidence type="ECO:0000256" key="3">
    <source>
        <dbReference type="ARBA" id="ARBA00022989"/>
    </source>
</evidence>
<gene>
    <name evidence="8" type="ORF">FisN_22Lh021</name>
</gene>
<feature type="region of interest" description="Disordered" evidence="6">
    <location>
        <begin position="433"/>
        <end position="492"/>
    </location>
</feature>
<evidence type="ECO:0000256" key="7">
    <source>
        <dbReference type="SAM" id="Phobius"/>
    </source>
</evidence>
<dbReference type="AlphaFoldDB" id="A0A1Z5JBH5"/>
<feature type="transmembrane region" description="Helical" evidence="7">
    <location>
        <begin position="266"/>
        <end position="293"/>
    </location>
</feature>
<dbReference type="EMBL" id="BDSP01000041">
    <property type="protein sequence ID" value="GAX11350.1"/>
    <property type="molecule type" value="Genomic_DNA"/>
</dbReference>
<dbReference type="InterPro" id="IPR005178">
    <property type="entry name" value="Ostalpha/TMEM184C"/>
</dbReference>
<evidence type="ECO:0000256" key="6">
    <source>
        <dbReference type="SAM" id="MobiDB-lite"/>
    </source>
</evidence>
<feature type="transmembrane region" description="Helical" evidence="7">
    <location>
        <begin position="168"/>
        <end position="185"/>
    </location>
</feature>
<evidence type="ECO:0008006" key="10">
    <source>
        <dbReference type="Google" id="ProtNLM"/>
    </source>
</evidence>
<feature type="compositionally biased region" description="Polar residues" evidence="6">
    <location>
        <begin position="467"/>
        <end position="478"/>
    </location>
</feature>
<dbReference type="GO" id="GO:0016020">
    <property type="term" value="C:membrane"/>
    <property type="evidence" value="ECO:0007669"/>
    <property type="project" value="UniProtKB-SubCell"/>
</dbReference>
<evidence type="ECO:0000256" key="1">
    <source>
        <dbReference type="ARBA" id="ARBA00004141"/>
    </source>
</evidence>
<dbReference type="PANTHER" id="PTHR23423">
    <property type="entry name" value="ORGANIC SOLUTE TRANSPORTER-RELATED"/>
    <property type="match status" value="1"/>
</dbReference>
<dbReference type="Pfam" id="PF03619">
    <property type="entry name" value="Solute_trans_a"/>
    <property type="match status" value="1"/>
</dbReference>
<dbReference type="OrthoDB" id="43340at2759"/>
<keyword evidence="9" id="KW-1185">Reference proteome</keyword>
<evidence type="ECO:0000256" key="2">
    <source>
        <dbReference type="ARBA" id="ARBA00022692"/>
    </source>
</evidence>
<feature type="coiled-coil region" evidence="5">
    <location>
        <begin position="55"/>
        <end position="82"/>
    </location>
</feature>
<evidence type="ECO:0000256" key="5">
    <source>
        <dbReference type="SAM" id="Coils"/>
    </source>
</evidence>
<feature type="region of interest" description="Disordered" evidence="6">
    <location>
        <begin position="1"/>
        <end position="20"/>
    </location>
</feature>
<keyword evidence="3 7" id="KW-1133">Transmembrane helix</keyword>
<accession>A0A1Z5JBH5</accession>
<feature type="compositionally biased region" description="Acidic residues" evidence="6">
    <location>
        <begin position="444"/>
        <end position="461"/>
    </location>
</feature>
<sequence length="492" mass="56814">MLLSSNPTPAHYDSTTTPPGGLFRSTETRRPWWLRFTFWWLCFLTAALVFLLLQVQWLNVELQQQNDTIEKLQIQVQTKQQDQIQQLTQQVQKNQSYTIFQMGITLTLLTGLITMFHMTTHLRNYAQPIIQRKVLVILWMTPIYSVTSCVSLLVPAVDGYLMVIKDFYEAYVIYNFLAFLILVLGKGDRAAAVQVLAQHASKLPAPTRWLRSYYDPPPEVSDAAKANAVLTECQILCLQFVLIRPLTALIHLVLSLVQDEEVEMTWWQYLISPSFLVSMIMNVSVFFAFRGLLKFYHACEHDLQWLQPFAKFMSIKGVVFLTFWQGLLISILVQMQKSGDDENTTAIIQNGNSTNIVPVDDNDIMTPQEHATQIQNVLICLEMLFFSIAHWCVFPWEEWQPNYRDTQREAMATPGFGIRDFVSDMSDIVEQTRRRRKARRLTSQEEESGEYEDYETEEDGTGDSTTLSSIPQDLTLRQRSVGERDVDDNEMI</sequence>
<feature type="transmembrane region" description="Helical" evidence="7">
    <location>
        <begin position="32"/>
        <end position="53"/>
    </location>
</feature>
<evidence type="ECO:0000313" key="9">
    <source>
        <dbReference type="Proteomes" id="UP000198406"/>
    </source>
</evidence>
<organism evidence="8 9">
    <name type="scientific">Fistulifera solaris</name>
    <name type="common">Oleaginous diatom</name>
    <dbReference type="NCBI Taxonomy" id="1519565"/>
    <lineage>
        <taxon>Eukaryota</taxon>
        <taxon>Sar</taxon>
        <taxon>Stramenopiles</taxon>
        <taxon>Ochrophyta</taxon>
        <taxon>Bacillariophyta</taxon>
        <taxon>Bacillariophyceae</taxon>
        <taxon>Bacillariophycidae</taxon>
        <taxon>Naviculales</taxon>
        <taxon>Naviculaceae</taxon>
        <taxon>Fistulifera</taxon>
    </lineage>
</organism>
<feature type="transmembrane region" description="Helical" evidence="7">
    <location>
        <begin position="134"/>
        <end position="156"/>
    </location>
</feature>
<feature type="compositionally biased region" description="Polar residues" evidence="6">
    <location>
        <begin position="1"/>
        <end position="18"/>
    </location>
</feature>
<dbReference type="Proteomes" id="UP000198406">
    <property type="component" value="Unassembled WGS sequence"/>
</dbReference>
<comment type="subcellular location">
    <subcellularLocation>
        <location evidence="1">Membrane</location>
        <topology evidence="1">Multi-pass membrane protein</topology>
    </subcellularLocation>
</comment>
<name>A0A1Z5JBH5_FISSO</name>
<comment type="caution">
    <text evidence="8">The sequence shown here is derived from an EMBL/GenBank/DDBJ whole genome shotgun (WGS) entry which is preliminary data.</text>
</comment>
<proteinExistence type="predicted"/>
<protein>
    <recommendedName>
        <fullName evidence="10">Transmembrane protein 184C</fullName>
    </recommendedName>
</protein>
<reference evidence="8 9" key="1">
    <citation type="journal article" date="2015" name="Plant Cell">
        <title>Oil accumulation by the oleaginous diatom Fistulifera solaris as revealed by the genome and transcriptome.</title>
        <authorList>
            <person name="Tanaka T."/>
            <person name="Maeda Y."/>
            <person name="Veluchamy A."/>
            <person name="Tanaka M."/>
            <person name="Abida H."/>
            <person name="Marechal E."/>
            <person name="Bowler C."/>
            <person name="Muto M."/>
            <person name="Sunaga Y."/>
            <person name="Tanaka M."/>
            <person name="Yoshino T."/>
            <person name="Taniguchi T."/>
            <person name="Fukuda Y."/>
            <person name="Nemoto M."/>
            <person name="Matsumoto M."/>
            <person name="Wong P.S."/>
            <person name="Aburatani S."/>
            <person name="Fujibuchi W."/>
        </authorList>
    </citation>
    <scope>NUCLEOTIDE SEQUENCE [LARGE SCALE GENOMIC DNA]</scope>
    <source>
        <strain evidence="8 9">JPCC DA0580</strain>
    </source>
</reference>
<feature type="transmembrane region" description="Helical" evidence="7">
    <location>
        <begin position="99"/>
        <end position="122"/>
    </location>
</feature>